<comment type="caution">
    <text evidence="10">The sequence shown here is derived from an EMBL/GenBank/DDBJ whole genome shotgun (WGS) entry which is preliminary data.</text>
</comment>
<dbReference type="SUPFAM" id="SSF48371">
    <property type="entry name" value="ARM repeat"/>
    <property type="match status" value="1"/>
</dbReference>
<evidence type="ECO:0000313" key="11">
    <source>
        <dbReference type="Proteomes" id="UP000494165"/>
    </source>
</evidence>
<evidence type="ECO:0000256" key="3">
    <source>
        <dbReference type="ARBA" id="ARBA00009466"/>
    </source>
</evidence>
<evidence type="ECO:0000256" key="7">
    <source>
        <dbReference type="ARBA" id="ARBA00023242"/>
    </source>
</evidence>
<dbReference type="Proteomes" id="UP000494165">
    <property type="component" value="Unassembled WGS sequence"/>
</dbReference>
<dbReference type="GO" id="GO:0005049">
    <property type="term" value="F:nuclear export signal receptor activity"/>
    <property type="evidence" value="ECO:0007669"/>
    <property type="project" value="InterPro"/>
</dbReference>
<proteinExistence type="inferred from homology"/>
<keyword evidence="7" id="KW-0539">Nucleus</keyword>
<keyword evidence="5" id="KW-0963">Cytoplasm</keyword>
<keyword evidence="4" id="KW-0813">Transport</keyword>
<dbReference type="EMBL" id="CADEPI010000085">
    <property type="protein sequence ID" value="CAB3373446.1"/>
    <property type="molecule type" value="Genomic_DNA"/>
</dbReference>
<dbReference type="InterPro" id="IPR011989">
    <property type="entry name" value="ARM-like"/>
</dbReference>
<feature type="compositionally biased region" description="Polar residues" evidence="8">
    <location>
        <begin position="209"/>
        <end position="220"/>
    </location>
</feature>
<evidence type="ECO:0000256" key="8">
    <source>
        <dbReference type="SAM" id="MobiDB-lite"/>
    </source>
</evidence>
<accession>A0A8S1CSB2</accession>
<evidence type="ECO:0000313" key="10">
    <source>
        <dbReference type="EMBL" id="CAB3373446.1"/>
    </source>
</evidence>
<dbReference type="GO" id="GO:0005634">
    <property type="term" value="C:nucleus"/>
    <property type="evidence" value="ECO:0007669"/>
    <property type="project" value="UniProtKB-SubCell"/>
</dbReference>
<evidence type="ECO:0000256" key="6">
    <source>
        <dbReference type="ARBA" id="ARBA00022927"/>
    </source>
</evidence>
<evidence type="ECO:0000256" key="4">
    <source>
        <dbReference type="ARBA" id="ARBA00022448"/>
    </source>
</evidence>
<dbReference type="OrthoDB" id="10261013at2759"/>
<dbReference type="InterPro" id="IPR016024">
    <property type="entry name" value="ARM-type_fold"/>
</dbReference>
<feature type="region of interest" description="Disordered" evidence="8">
    <location>
        <begin position="197"/>
        <end position="224"/>
    </location>
</feature>
<dbReference type="Pfam" id="PF08389">
    <property type="entry name" value="Xpo1"/>
    <property type="match status" value="1"/>
</dbReference>
<reference evidence="10 11" key="1">
    <citation type="submission" date="2020-04" db="EMBL/GenBank/DDBJ databases">
        <authorList>
            <person name="Alioto T."/>
            <person name="Alioto T."/>
            <person name="Gomez Garrido J."/>
        </authorList>
    </citation>
    <scope>NUCLEOTIDE SEQUENCE [LARGE SCALE GENOMIC DNA]</scope>
</reference>
<comment type="subcellular location">
    <subcellularLocation>
        <location evidence="2">Cytoplasm</location>
    </subcellularLocation>
    <subcellularLocation>
        <location evidence="1">Nucleus</location>
    </subcellularLocation>
</comment>
<organism evidence="10 11">
    <name type="scientific">Cloeon dipterum</name>
    <dbReference type="NCBI Taxonomy" id="197152"/>
    <lineage>
        <taxon>Eukaryota</taxon>
        <taxon>Metazoa</taxon>
        <taxon>Ecdysozoa</taxon>
        <taxon>Arthropoda</taxon>
        <taxon>Hexapoda</taxon>
        <taxon>Insecta</taxon>
        <taxon>Pterygota</taxon>
        <taxon>Palaeoptera</taxon>
        <taxon>Ephemeroptera</taxon>
        <taxon>Pisciforma</taxon>
        <taxon>Baetidae</taxon>
        <taxon>Cloeon</taxon>
    </lineage>
</organism>
<keyword evidence="6" id="KW-0653">Protein transport</keyword>
<dbReference type="PANTHER" id="PTHR21452:SF4">
    <property type="entry name" value="EXPORTIN-6"/>
    <property type="match status" value="1"/>
</dbReference>
<dbReference type="Gene3D" id="1.25.10.10">
    <property type="entry name" value="Leucine-rich Repeat Variant"/>
    <property type="match status" value="1"/>
</dbReference>
<evidence type="ECO:0000256" key="5">
    <source>
        <dbReference type="ARBA" id="ARBA00022490"/>
    </source>
</evidence>
<dbReference type="GO" id="GO:0006611">
    <property type="term" value="P:protein export from nucleus"/>
    <property type="evidence" value="ECO:0007669"/>
    <property type="project" value="InterPro"/>
</dbReference>
<gene>
    <name evidence="10" type="ORF">CLODIP_2_CD15629</name>
</gene>
<comment type="similarity">
    <text evidence="3">Belongs to the exportin family.</text>
</comment>
<dbReference type="GO" id="GO:0005737">
    <property type="term" value="C:cytoplasm"/>
    <property type="evidence" value="ECO:0007669"/>
    <property type="project" value="UniProtKB-SubCell"/>
</dbReference>
<name>A0A8S1CSB2_9INSE</name>
<protein>
    <recommendedName>
        <fullName evidence="9">Exportin-1/Importin-beta-like domain-containing protein</fullName>
    </recommendedName>
</protein>
<dbReference type="PANTHER" id="PTHR21452">
    <property type="entry name" value="EXPORTIN-6"/>
    <property type="match status" value="1"/>
</dbReference>
<evidence type="ECO:0000256" key="1">
    <source>
        <dbReference type="ARBA" id="ARBA00004123"/>
    </source>
</evidence>
<sequence>MANNDSDLKTLEALLDEFFSGAPAHRQREIEQILLGFGSQRGSWSHCLNFLSRTTNQFVSMFCLTTIETVVNRQWQGLPWEERVELKSALNAYTLQNHKQLPSFLRNKLVKLVVDIARHDWPHFYPDFFDTILQLIHSHDHTALGLVFALTASEELVSPREDLSSARKDELRRLLLLQVPNLFRALTAVLQRQLDRQKNKTFTPPPSPTHGQIDSCTAENSSPSGSLLLSGMLAAKLGTPGPSKTNLTDEEDQAVCSLALTALAQYLSWVPLDSYLTPELIKILFLYAALPENAQVCSGDSLSLGVQAMCAINELLYKQCVPAEWHDLLLEMFGSVFALLQKLLSSGLESVEETYLEKFSEFLRVFVTNHLHRFEGNGRFPMSEFLNLLLRFTFQQPTFEGQLICLELWLQLISYLSSRIQDRTMHSDNILEWYSEALLNLLSHVLTSIQFKYNQSKLEELDDENMDSDDQTEWQHYLCQHVETIAKIAELLPVQTYSMVLEAWQSCSVEYFRLGNTVTNLQEHEASRLHCVLHDLSSLSQALGRLCDGLETEQSAALAVAERLVNLAAFGAQTKMYLSSHCPSPVLKPDLLTVHAQVLAALKAWAPWLGEVPAGHKLALECARTAVNSLSENPPPLVAHAAAHLLVSLTAAVRSPDVSNLPEMQALMQQAPCFPSLPHEDKKLVLRSLANTLLLPWTNVIDQQWPQRQSVYMSLISAITAEMQGLPNGIVNPEKVSHFVNCIKLLADQVENLSGESSVTKRVLSACVAAPISQCLELFPIYVNIPEACEALLEIFLAVFKALQAQLGAPFAERMAQGFLEVFTGDRLAVAVLQPDSGPCVIDKFLRILQFIIQEPSPAFKRFVPSTMNLCMDHIYPLVCERSSPDIKVALLELLAELVLHNWRLFFKGSMRCSLVGKENNDPEGGPVEHKDQLLRILRAFGQCLLQTDPAAFKVSLESLEKLHSKCKLYQKTIFKEELLPHFLTVLLQCLVEKNHGLLQDEVIGALYSMAAVDFEYFYMRFIPSFLAANTSLDNSQKQSLATNLKLESDLPSFSQCVLRLVNDLHCYQLCNASLPEGTIRL</sequence>
<evidence type="ECO:0000259" key="9">
    <source>
        <dbReference type="Pfam" id="PF08389"/>
    </source>
</evidence>
<dbReference type="InterPro" id="IPR040016">
    <property type="entry name" value="XPO6"/>
</dbReference>
<keyword evidence="11" id="KW-1185">Reference proteome</keyword>
<dbReference type="AlphaFoldDB" id="A0A8S1CSB2"/>
<evidence type="ECO:0000256" key="2">
    <source>
        <dbReference type="ARBA" id="ARBA00004496"/>
    </source>
</evidence>
<dbReference type="InterPro" id="IPR013598">
    <property type="entry name" value="Exportin-1/Importin-b-like"/>
</dbReference>
<feature type="domain" description="Exportin-1/Importin-beta-like" evidence="9">
    <location>
        <begin position="102"/>
        <end position="291"/>
    </location>
</feature>